<evidence type="ECO:0000259" key="6">
    <source>
        <dbReference type="SMART" id="SM00993"/>
    </source>
</evidence>
<dbReference type="Pfam" id="PF08265">
    <property type="entry name" value="YL1_C"/>
    <property type="match status" value="1"/>
</dbReference>
<keyword evidence="4" id="KW-0539">Nucleus</keyword>
<organism evidence="7 8">
    <name type="scientific">Phycomyces blakesleeanus</name>
    <dbReference type="NCBI Taxonomy" id="4837"/>
    <lineage>
        <taxon>Eukaryota</taxon>
        <taxon>Fungi</taxon>
        <taxon>Fungi incertae sedis</taxon>
        <taxon>Mucoromycota</taxon>
        <taxon>Mucoromycotina</taxon>
        <taxon>Mucoromycetes</taxon>
        <taxon>Mucorales</taxon>
        <taxon>Phycomycetaceae</taxon>
        <taxon>Phycomyces</taxon>
    </lineage>
</organism>
<evidence type="ECO:0000313" key="7">
    <source>
        <dbReference type="EMBL" id="KAL0097285.1"/>
    </source>
</evidence>
<comment type="caution">
    <text evidence="7">The sequence shown here is derived from an EMBL/GenBank/DDBJ whole genome shotgun (WGS) entry which is preliminary data.</text>
</comment>
<evidence type="ECO:0000256" key="1">
    <source>
        <dbReference type="ARBA" id="ARBA00004123"/>
    </source>
</evidence>
<accession>A0ABR3BIE2</accession>
<keyword evidence="3" id="KW-0804">Transcription</keyword>
<keyword evidence="8" id="KW-1185">Reference proteome</keyword>
<reference evidence="7 8" key="1">
    <citation type="submission" date="2024-04" db="EMBL/GenBank/DDBJ databases">
        <title>Symmetric and asymmetric DNA N6-adenine methylation regulates different biological responses in Mucorales.</title>
        <authorList>
            <consortium name="Lawrence Berkeley National Laboratory"/>
            <person name="Lax C."/>
            <person name="Mondo S.J."/>
            <person name="Osorio-Concepcion M."/>
            <person name="Muszewska A."/>
            <person name="Corrochano-Luque M."/>
            <person name="Gutierrez G."/>
            <person name="Riley R."/>
            <person name="Lipzen A."/>
            <person name="Guo J."/>
            <person name="Hundley H."/>
            <person name="Amirebrahimi M."/>
            <person name="Ng V."/>
            <person name="Lorenzo-Gutierrez D."/>
            <person name="Binder U."/>
            <person name="Yang J."/>
            <person name="Song Y."/>
            <person name="Canovas D."/>
            <person name="Navarro E."/>
            <person name="Freitag M."/>
            <person name="Gabaldon T."/>
            <person name="Grigoriev I.V."/>
            <person name="Corrochano L.M."/>
            <person name="Nicolas F.E."/>
            <person name="Garre V."/>
        </authorList>
    </citation>
    <scope>NUCLEOTIDE SEQUENCE [LARGE SCALE GENOMIC DNA]</scope>
    <source>
        <strain evidence="7 8">L51</strain>
    </source>
</reference>
<proteinExistence type="predicted"/>
<evidence type="ECO:0000256" key="3">
    <source>
        <dbReference type="ARBA" id="ARBA00023163"/>
    </source>
</evidence>
<comment type="subcellular location">
    <subcellularLocation>
        <location evidence="1">Nucleus</location>
    </subcellularLocation>
</comment>
<feature type="region of interest" description="Disordered" evidence="5">
    <location>
        <begin position="1"/>
        <end position="23"/>
    </location>
</feature>
<dbReference type="Proteomes" id="UP001448207">
    <property type="component" value="Unassembled WGS sequence"/>
</dbReference>
<sequence>MAPKRSNQKKSSSGSKQKNLEYDDHEEIISGPLNLAIAKKPFKNPKYSSPKKSKNLKQVLALEKAQELALDIPTYQNIECPPSVLPQKKYCDITGLDAKYTDPKTSLRYHNAEIYQFIRTLGVPNVQTYLASRNAAVVLK</sequence>
<evidence type="ECO:0000256" key="2">
    <source>
        <dbReference type="ARBA" id="ARBA00023015"/>
    </source>
</evidence>
<dbReference type="InterPro" id="IPR029525">
    <property type="entry name" value="INO80C/Ies6"/>
</dbReference>
<evidence type="ECO:0000256" key="4">
    <source>
        <dbReference type="ARBA" id="ARBA00023242"/>
    </source>
</evidence>
<keyword evidence="2" id="KW-0805">Transcription regulation</keyword>
<protein>
    <submittedName>
        <fullName evidence="7">YL1 nuclear protein C-terminal domain-containing protein</fullName>
    </submittedName>
</protein>
<dbReference type="SMART" id="SM00993">
    <property type="entry name" value="YL1_C"/>
    <property type="match status" value="1"/>
</dbReference>
<dbReference type="InterPro" id="IPR013272">
    <property type="entry name" value="Vps72/YL1_C"/>
</dbReference>
<dbReference type="PANTHER" id="PTHR31200">
    <property type="entry name" value="INO80 COMPLEX SUBUNIT C"/>
    <property type="match status" value="1"/>
</dbReference>
<dbReference type="EMBL" id="JBCLYO010000001">
    <property type="protein sequence ID" value="KAL0097285.1"/>
    <property type="molecule type" value="Genomic_DNA"/>
</dbReference>
<evidence type="ECO:0000256" key="5">
    <source>
        <dbReference type="SAM" id="MobiDB-lite"/>
    </source>
</evidence>
<name>A0ABR3BIE2_PHYBL</name>
<dbReference type="PANTHER" id="PTHR31200:SF1">
    <property type="entry name" value="INO80 COMPLEX SUBUNIT C"/>
    <property type="match status" value="1"/>
</dbReference>
<evidence type="ECO:0000313" key="8">
    <source>
        <dbReference type="Proteomes" id="UP001448207"/>
    </source>
</evidence>
<feature type="domain" description="Vps72/YL1 C-terminal" evidence="6">
    <location>
        <begin position="89"/>
        <end position="118"/>
    </location>
</feature>
<gene>
    <name evidence="7" type="ORF">J3Q64DRAFT_1712463</name>
</gene>